<dbReference type="GO" id="GO:0003849">
    <property type="term" value="F:3-deoxy-7-phosphoheptulonate synthase activity"/>
    <property type="evidence" value="ECO:0007669"/>
    <property type="project" value="UniProtKB-EC"/>
</dbReference>
<proteinExistence type="predicted"/>
<dbReference type="RefSeq" id="WP_095062095.1">
    <property type="nucleotide sequence ID" value="NZ_FXUV02000012.1"/>
</dbReference>
<dbReference type="Gene3D" id="3.20.20.70">
    <property type="entry name" value="Aldolase class I"/>
    <property type="match status" value="1"/>
</dbReference>
<dbReference type="InterPro" id="IPR041071">
    <property type="entry name" value="DAHP_snth_FXD"/>
</dbReference>
<evidence type="ECO:0000259" key="3">
    <source>
        <dbReference type="Pfam" id="PF18152"/>
    </source>
</evidence>
<accession>A0A238T9N6</accession>
<dbReference type="EC" id="2.5.1.54" evidence="5"/>
<keyword evidence="6" id="KW-1185">Reference proteome</keyword>
<evidence type="ECO:0000313" key="4">
    <source>
        <dbReference type="EMBL" id="SMQ11970.1"/>
    </source>
</evidence>
<dbReference type="Pfam" id="PF18152">
    <property type="entry name" value="DAHP_snth_FXD"/>
    <property type="match status" value="1"/>
</dbReference>
<dbReference type="SUPFAM" id="SSF51569">
    <property type="entry name" value="Aldolase"/>
    <property type="match status" value="1"/>
</dbReference>
<feature type="domain" description="DAHP synthetase I/KDSA" evidence="2">
    <location>
        <begin position="116"/>
        <end position="254"/>
    </location>
</feature>
<reference evidence="5 6" key="2">
    <citation type="submission" date="2017-06" db="EMBL/GenBank/DDBJ databases">
        <authorList>
            <person name="Kim H.J."/>
            <person name="Triplett B.A."/>
        </authorList>
    </citation>
    <scope>NUCLEOTIDE SEQUENCE [LARGE SCALE GENOMIC DNA]</scope>
    <source>
        <strain evidence="5">Kingella_eburonensis</strain>
    </source>
</reference>
<organism evidence="5 6">
    <name type="scientific">Kingella negevensis</name>
    <dbReference type="NCBI Taxonomy" id="1522312"/>
    <lineage>
        <taxon>Bacteria</taxon>
        <taxon>Pseudomonadati</taxon>
        <taxon>Pseudomonadota</taxon>
        <taxon>Betaproteobacteria</taxon>
        <taxon>Neisseriales</taxon>
        <taxon>Neisseriaceae</taxon>
        <taxon>Kingella</taxon>
    </lineage>
</organism>
<dbReference type="OrthoDB" id="9802281at2"/>
<evidence type="ECO:0000313" key="6">
    <source>
        <dbReference type="Proteomes" id="UP000215450"/>
    </source>
</evidence>
<name>A0A238T9N6_9NEIS</name>
<dbReference type="InterPro" id="IPR013785">
    <property type="entry name" value="Aldolase_TIM"/>
</dbReference>
<dbReference type="PANTHER" id="PTHR43018:SF3">
    <property type="entry name" value="CARBOXYSOME FORMATION PROTEIN"/>
    <property type="match status" value="1"/>
</dbReference>
<dbReference type="PANTHER" id="PTHR43018">
    <property type="entry name" value="PHOSPHO-2-DEHYDRO-3-DEOXYHEPTONATE ALDOLASE"/>
    <property type="match status" value="1"/>
</dbReference>
<feature type="domain" description="DAHP synthase ferredoxin-like" evidence="3">
    <location>
        <begin position="1"/>
        <end position="65"/>
    </location>
</feature>
<dbReference type="InterPro" id="IPR006218">
    <property type="entry name" value="DAHP1/KDSA"/>
</dbReference>
<evidence type="ECO:0000313" key="5">
    <source>
        <dbReference type="EMBL" id="SNB60968.1"/>
    </source>
</evidence>
<evidence type="ECO:0000259" key="2">
    <source>
        <dbReference type="Pfam" id="PF00793"/>
    </source>
</evidence>
<dbReference type="Gene3D" id="3.30.70.1140">
    <property type="entry name" value="Phospho-2-dehydro-3-deoxyheptonate aldolase, domain 1"/>
    <property type="match status" value="1"/>
</dbReference>
<dbReference type="Proteomes" id="UP000215450">
    <property type="component" value="Unassembled WGS sequence"/>
</dbReference>
<dbReference type="STRING" id="1522312.GCA_900177895_01647"/>
<reference evidence="4" key="1">
    <citation type="submission" date="2017-05" db="EMBL/GenBank/DDBJ databases">
        <authorList>
            <person name="Song R."/>
            <person name="Chenine A.L."/>
            <person name="Ruprecht R.M."/>
        </authorList>
    </citation>
    <scope>NUCLEOTIDE SEQUENCE</scope>
    <source>
        <strain evidence="4">Kingella_eburonensis</strain>
    </source>
</reference>
<dbReference type="AlphaFoldDB" id="A0A238T9N6"/>
<sequence>MIIVMQAHTTDDSIQAVVQFINQKGLKEHISHGTERTIIGAMGDERVFDTAEIEQLPQVERAINIVHEWRMVSKEAALQNTEITVRGVTFGGNTPIKHIGSLKTDDAILLDPFYLPSNPYLFSGCKTEKEISNQISLHHQNNQPVIIKIHDSKHIQATFNMQADMIYIGGDLVENRYVLHELGSLNIPVIVCKHATHTVKDWLLAAEQIVLRGNQHVILGDAGTLNPTSEMLRLDVDATVAAKQLSHLPVLADIRLLAHRFMPQETLIQLATIAGVDMIAK</sequence>
<evidence type="ECO:0000256" key="1">
    <source>
        <dbReference type="ARBA" id="ARBA00022679"/>
    </source>
</evidence>
<keyword evidence="1 5" id="KW-0808">Transferase</keyword>
<dbReference type="EMBL" id="FXUV02000012">
    <property type="protein sequence ID" value="SNB60968.1"/>
    <property type="molecule type" value="Genomic_DNA"/>
</dbReference>
<dbReference type="EMBL" id="FXUV01000012">
    <property type="protein sequence ID" value="SMQ11970.1"/>
    <property type="molecule type" value="Genomic_DNA"/>
</dbReference>
<protein>
    <submittedName>
        <fullName evidence="5">Phospho-2-dehydro-3-deoxyheptonate aldolase</fullName>
        <ecNumber evidence="5">2.5.1.54</ecNumber>
    </submittedName>
</protein>
<dbReference type="Pfam" id="PF00793">
    <property type="entry name" value="DAHP_synth_1"/>
    <property type="match status" value="1"/>
</dbReference>
<gene>
    <name evidence="5" type="primary">aroF</name>
    <name evidence="5" type="ORF">KEBURONENSIS_00797</name>
    <name evidence="4" type="ORF">KEBURONENSIS_00976</name>
</gene>
<dbReference type="InterPro" id="IPR052899">
    <property type="entry name" value="Class-I_DAHP_synthase"/>
</dbReference>